<evidence type="ECO:0000259" key="4">
    <source>
        <dbReference type="PROSITE" id="PS50043"/>
    </source>
</evidence>
<keyword evidence="2" id="KW-0238">DNA-binding</keyword>
<dbReference type="CDD" id="cd06170">
    <property type="entry name" value="LuxR_C_like"/>
    <property type="match status" value="1"/>
</dbReference>
<dbReference type="PANTHER" id="PTHR44688">
    <property type="entry name" value="DNA-BINDING TRANSCRIPTIONAL ACTIVATOR DEVR_DOSR"/>
    <property type="match status" value="1"/>
</dbReference>
<dbReference type="RefSeq" id="WP_179203366.1">
    <property type="nucleotide sequence ID" value="NZ_JAGJBZ010000002.1"/>
</dbReference>
<evidence type="ECO:0000313" key="6">
    <source>
        <dbReference type="Proteomes" id="UP001271723"/>
    </source>
</evidence>
<dbReference type="InterPro" id="IPR016032">
    <property type="entry name" value="Sig_transdc_resp-reg_C-effctor"/>
</dbReference>
<dbReference type="PANTHER" id="PTHR44688:SF16">
    <property type="entry name" value="DNA-BINDING TRANSCRIPTIONAL ACTIVATOR DEVR_DOSR"/>
    <property type="match status" value="1"/>
</dbReference>
<gene>
    <name evidence="5" type="ORF">PV517_17590</name>
</gene>
<feature type="domain" description="HTH luxR-type" evidence="4">
    <location>
        <begin position="100"/>
        <end position="165"/>
    </location>
</feature>
<dbReference type="SMART" id="SM00421">
    <property type="entry name" value="HTH_LUXR"/>
    <property type="match status" value="1"/>
</dbReference>
<name>A0ABU4L5X9_9ACTN</name>
<accession>A0ABU4L5X9</accession>
<dbReference type="Pfam" id="PF00196">
    <property type="entry name" value="GerE"/>
    <property type="match status" value="1"/>
</dbReference>
<dbReference type="PROSITE" id="PS00622">
    <property type="entry name" value="HTH_LUXR_1"/>
    <property type="match status" value="1"/>
</dbReference>
<evidence type="ECO:0000256" key="1">
    <source>
        <dbReference type="ARBA" id="ARBA00023015"/>
    </source>
</evidence>
<reference evidence="5 6" key="1">
    <citation type="journal article" date="2023" name="Microb. Genom.">
        <title>Mesoterricola silvestris gen. nov., sp. nov., Mesoterricola sediminis sp. nov., Geothrix oryzae sp. nov., Geothrix edaphica sp. nov., Geothrix rubra sp. nov., and Geothrix limicola sp. nov., six novel members of Acidobacteriota isolated from soils.</title>
        <authorList>
            <person name="Weisberg A.J."/>
            <person name="Pearce E."/>
            <person name="Kramer C.G."/>
            <person name="Chang J.H."/>
            <person name="Clarke C.R."/>
        </authorList>
    </citation>
    <scope>NUCLEOTIDE SEQUENCE [LARGE SCALE GENOMIC DNA]</scope>
    <source>
        <strain evidence="5 6">NRRL_B-2795</strain>
    </source>
</reference>
<dbReference type="Gene3D" id="3.40.50.2300">
    <property type="match status" value="1"/>
</dbReference>
<protein>
    <submittedName>
        <fullName evidence="5">Response regulator transcription factor</fullName>
    </submittedName>
</protein>
<keyword evidence="3" id="KW-0804">Transcription</keyword>
<dbReference type="PROSITE" id="PS50043">
    <property type="entry name" value="HTH_LUXR_2"/>
    <property type="match status" value="1"/>
</dbReference>
<organism evidence="5 6">
    <name type="scientific">Streptomyces griseiscabiei</name>
    <dbReference type="NCBI Taxonomy" id="2993540"/>
    <lineage>
        <taxon>Bacteria</taxon>
        <taxon>Bacillati</taxon>
        <taxon>Actinomycetota</taxon>
        <taxon>Actinomycetes</taxon>
        <taxon>Kitasatosporales</taxon>
        <taxon>Streptomycetaceae</taxon>
        <taxon>Streptomyces</taxon>
    </lineage>
</organism>
<keyword evidence="6" id="KW-1185">Reference proteome</keyword>
<evidence type="ECO:0000256" key="3">
    <source>
        <dbReference type="ARBA" id="ARBA00023163"/>
    </source>
</evidence>
<dbReference type="PRINTS" id="PR00038">
    <property type="entry name" value="HTHLUXR"/>
</dbReference>
<evidence type="ECO:0000256" key="2">
    <source>
        <dbReference type="ARBA" id="ARBA00023125"/>
    </source>
</evidence>
<dbReference type="SUPFAM" id="SSF46894">
    <property type="entry name" value="C-terminal effector domain of the bipartite response regulators"/>
    <property type="match status" value="1"/>
</dbReference>
<dbReference type="Proteomes" id="UP001271723">
    <property type="component" value="Unassembled WGS sequence"/>
</dbReference>
<keyword evidence="1" id="KW-0805">Transcription regulation</keyword>
<dbReference type="EMBL" id="JARAVY010000006">
    <property type="protein sequence ID" value="MDX2910508.1"/>
    <property type="molecule type" value="Genomic_DNA"/>
</dbReference>
<sequence length="178" mass="20215">MAQRLRRFSDKAERLLLPAVVLAHELDWDDVHLALESGATGYLLENRYAYLLAEALWCAARGTSILDPEIAAEQVRVAVRARTDEEERLRTAERTKPARATGRLRQLSRRERQVMELLVSGRGVSDVAREMFLTDKTVRNYLSRIYVKLNVRCLSEAILYWLGHLDAPAATDTSGNHP</sequence>
<proteinExistence type="predicted"/>
<evidence type="ECO:0000313" key="5">
    <source>
        <dbReference type="EMBL" id="MDX2910508.1"/>
    </source>
</evidence>
<dbReference type="InterPro" id="IPR000792">
    <property type="entry name" value="Tscrpt_reg_LuxR_C"/>
</dbReference>
<comment type="caution">
    <text evidence="5">The sequence shown here is derived from an EMBL/GenBank/DDBJ whole genome shotgun (WGS) entry which is preliminary data.</text>
</comment>